<dbReference type="OrthoDB" id="7375507at2"/>
<evidence type="ECO:0000313" key="3">
    <source>
        <dbReference type="Proteomes" id="UP000246077"/>
    </source>
</evidence>
<feature type="transmembrane region" description="Helical" evidence="1">
    <location>
        <begin position="252"/>
        <end position="271"/>
    </location>
</feature>
<feature type="transmembrane region" description="Helical" evidence="1">
    <location>
        <begin position="283"/>
        <end position="303"/>
    </location>
</feature>
<feature type="transmembrane region" description="Helical" evidence="1">
    <location>
        <begin position="56"/>
        <end position="77"/>
    </location>
</feature>
<dbReference type="AlphaFoldDB" id="A0A317E2I9"/>
<keyword evidence="3" id="KW-1185">Reference proteome</keyword>
<keyword evidence="1" id="KW-1133">Transmembrane helix</keyword>
<feature type="transmembrane region" description="Helical" evidence="1">
    <location>
        <begin position="83"/>
        <end position="100"/>
    </location>
</feature>
<evidence type="ECO:0000256" key="1">
    <source>
        <dbReference type="SAM" id="Phobius"/>
    </source>
</evidence>
<protein>
    <submittedName>
        <fullName evidence="2">Uncharacterized protein</fullName>
    </submittedName>
</protein>
<comment type="caution">
    <text evidence="2">The sequence shown here is derived from an EMBL/GenBank/DDBJ whole genome shotgun (WGS) entry which is preliminary data.</text>
</comment>
<keyword evidence="1" id="KW-0472">Membrane</keyword>
<name>A0A317E2I9_9PROT</name>
<reference evidence="3" key="1">
    <citation type="submission" date="2018-05" db="EMBL/GenBank/DDBJ databases">
        <title>Zavarzinia sp. HR-AS.</title>
        <authorList>
            <person name="Lee Y."/>
            <person name="Jeon C.O."/>
        </authorList>
    </citation>
    <scope>NUCLEOTIDE SEQUENCE [LARGE SCALE GENOMIC DNA]</scope>
    <source>
        <strain evidence="3">DSM 1231</strain>
    </source>
</reference>
<feature type="transmembrane region" description="Helical" evidence="1">
    <location>
        <begin position="216"/>
        <end position="240"/>
    </location>
</feature>
<keyword evidence="1" id="KW-0812">Transmembrane</keyword>
<evidence type="ECO:0000313" key="2">
    <source>
        <dbReference type="EMBL" id="PWR19583.1"/>
    </source>
</evidence>
<accession>A0A317E2I9</accession>
<feature type="transmembrane region" description="Helical" evidence="1">
    <location>
        <begin position="155"/>
        <end position="175"/>
    </location>
</feature>
<dbReference type="Proteomes" id="UP000246077">
    <property type="component" value="Unassembled WGS sequence"/>
</dbReference>
<sequence>MIALLAALALAFALLAAAMPLAVYTVLLAGFGLAHVMAEFAYVDRRFGRRLGRGQVVACVGLLALAALWRALGVFHVMAVEPALVLELGTVVVLILAVAAPGGPRAAALALAAALPLALATALAPFETAVILSIGHNFTPLGLLWEGLPRRRRAFGMGLALAGFVGLPLLVASGLPRALLGLGIEGADPLGTGGIARHLHVYVPRALAGGPSAVDLFAASVVAQGAHYVAVIGILPRLLPGQAKGFLPWPRLPLFAALIAGASLAGFIGFLDDFAGTRGLYGIVASVHAWIELPLLVLIAGGLQASSRPAATEARLAAKDSPSA</sequence>
<gene>
    <name evidence="2" type="ORF">DKG75_14005</name>
</gene>
<feature type="transmembrane region" description="Helical" evidence="1">
    <location>
        <begin position="107"/>
        <end position="124"/>
    </location>
</feature>
<proteinExistence type="predicted"/>
<dbReference type="EMBL" id="QGLF01000004">
    <property type="protein sequence ID" value="PWR19583.1"/>
    <property type="molecule type" value="Genomic_DNA"/>
</dbReference>
<dbReference type="RefSeq" id="WP_109921757.1">
    <property type="nucleotide sequence ID" value="NZ_QGLF01000004.1"/>
</dbReference>
<organism evidence="2 3">
    <name type="scientific">Zavarzinia compransoris</name>
    <dbReference type="NCBI Taxonomy" id="1264899"/>
    <lineage>
        <taxon>Bacteria</taxon>
        <taxon>Pseudomonadati</taxon>
        <taxon>Pseudomonadota</taxon>
        <taxon>Alphaproteobacteria</taxon>
        <taxon>Rhodospirillales</taxon>
        <taxon>Zavarziniaceae</taxon>
        <taxon>Zavarzinia</taxon>
    </lineage>
</organism>